<accession>M2SCN1</accession>
<name>M2SCN1_COCSN</name>
<evidence type="ECO:0000313" key="3">
    <source>
        <dbReference type="Proteomes" id="UP000016934"/>
    </source>
</evidence>
<keyword evidence="3" id="KW-1185">Reference proteome</keyword>
<dbReference type="KEGG" id="bsc:COCSADRAFT_164359"/>
<gene>
    <name evidence="2" type="ORF">COCSADRAFT_164359</name>
</gene>
<sequence length="181" mass="20275">MSTPLKKIYEHWTKEQWVRKEELKRLAAQNEADIKVFLNFQVKLDKSIENLSSLLGVNDKSVTRLKEIRERVPEMFKLTTELSESIDKQNALLEDMSDTRARILLEQMDVLSKAGEEGLGTMVSTENTPPFAIPAKKIQIDPNAMDFSGLPAKDTNTQGPTLNGEARDPSENLAGDATKNS</sequence>
<dbReference type="AlphaFoldDB" id="M2SCN1"/>
<feature type="region of interest" description="Disordered" evidence="1">
    <location>
        <begin position="144"/>
        <end position="181"/>
    </location>
</feature>
<dbReference type="Proteomes" id="UP000016934">
    <property type="component" value="Unassembled WGS sequence"/>
</dbReference>
<protein>
    <submittedName>
        <fullName evidence="2">Uncharacterized protein</fullName>
    </submittedName>
</protein>
<dbReference type="RefSeq" id="XP_007704413.1">
    <property type="nucleotide sequence ID" value="XM_007706223.1"/>
</dbReference>
<dbReference type="HOGENOM" id="CLU_1488881_0_0_1"/>
<proteinExistence type="predicted"/>
<dbReference type="EMBL" id="KB445651">
    <property type="protein sequence ID" value="EMD60230.1"/>
    <property type="molecule type" value="Genomic_DNA"/>
</dbReference>
<evidence type="ECO:0000313" key="2">
    <source>
        <dbReference type="EMBL" id="EMD60230.1"/>
    </source>
</evidence>
<dbReference type="GeneID" id="19132310"/>
<reference evidence="3" key="2">
    <citation type="journal article" date="2013" name="PLoS Genet.">
        <title>Comparative genome structure, secondary metabolite, and effector coding capacity across Cochliobolus pathogens.</title>
        <authorList>
            <person name="Condon B.J."/>
            <person name="Leng Y."/>
            <person name="Wu D."/>
            <person name="Bushley K.E."/>
            <person name="Ohm R.A."/>
            <person name="Otillar R."/>
            <person name="Martin J."/>
            <person name="Schackwitz W."/>
            <person name="Grimwood J."/>
            <person name="MohdZainudin N."/>
            <person name="Xue C."/>
            <person name="Wang R."/>
            <person name="Manning V.A."/>
            <person name="Dhillon B."/>
            <person name="Tu Z.J."/>
            <person name="Steffenson B.J."/>
            <person name="Salamov A."/>
            <person name="Sun H."/>
            <person name="Lowry S."/>
            <person name="LaButti K."/>
            <person name="Han J."/>
            <person name="Copeland A."/>
            <person name="Lindquist E."/>
            <person name="Barry K."/>
            <person name="Schmutz J."/>
            <person name="Baker S.E."/>
            <person name="Ciuffetti L.M."/>
            <person name="Grigoriev I.V."/>
            <person name="Zhong S."/>
            <person name="Turgeon B.G."/>
        </authorList>
    </citation>
    <scope>NUCLEOTIDE SEQUENCE [LARGE SCALE GENOMIC DNA]</scope>
    <source>
        <strain evidence="3">ND90Pr / ATCC 201652</strain>
    </source>
</reference>
<organism evidence="2 3">
    <name type="scientific">Cochliobolus sativus (strain ND90Pr / ATCC 201652)</name>
    <name type="common">Common root rot and spot blotch fungus</name>
    <name type="synonym">Bipolaris sorokiniana</name>
    <dbReference type="NCBI Taxonomy" id="665912"/>
    <lineage>
        <taxon>Eukaryota</taxon>
        <taxon>Fungi</taxon>
        <taxon>Dikarya</taxon>
        <taxon>Ascomycota</taxon>
        <taxon>Pezizomycotina</taxon>
        <taxon>Dothideomycetes</taxon>
        <taxon>Pleosporomycetidae</taxon>
        <taxon>Pleosporales</taxon>
        <taxon>Pleosporineae</taxon>
        <taxon>Pleosporaceae</taxon>
        <taxon>Bipolaris</taxon>
    </lineage>
</organism>
<reference evidence="2 3" key="1">
    <citation type="journal article" date="2012" name="PLoS Pathog.">
        <title>Diverse lifestyles and strategies of plant pathogenesis encoded in the genomes of eighteen Dothideomycetes fungi.</title>
        <authorList>
            <person name="Ohm R.A."/>
            <person name="Feau N."/>
            <person name="Henrissat B."/>
            <person name="Schoch C.L."/>
            <person name="Horwitz B.A."/>
            <person name="Barry K.W."/>
            <person name="Condon B.J."/>
            <person name="Copeland A.C."/>
            <person name="Dhillon B."/>
            <person name="Glaser F."/>
            <person name="Hesse C.N."/>
            <person name="Kosti I."/>
            <person name="LaButti K."/>
            <person name="Lindquist E.A."/>
            <person name="Lucas S."/>
            <person name="Salamov A.A."/>
            <person name="Bradshaw R.E."/>
            <person name="Ciuffetti L."/>
            <person name="Hamelin R.C."/>
            <person name="Kema G.H.J."/>
            <person name="Lawrence C."/>
            <person name="Scott J.A."/>
            <person name="Spatafora J.W."/>
            <person name="Turgeon B.G."/>
            <person name="de Wit P.J.G.M."/>
            <person name="Zhong S."/>
            <person name="Goodwin S.B."/>
            <person name="Grigoriev I.V."/>
        </authorList>
    </citation>
    <scope>NUCLEOTIDE SEQUENCE [LARGE SCALE GENOMIC DNA]</scope>
    <source>
        <strain evidence="3">ND90Pr / ATCC 201652</strain>
    </source>
</reference>
<evidence type="ECO:0000256" key="1">
    <source>
        <dbReference type="SAM" id="MobiDB-lite"/>
    </source>
</evidence>